<dbReference type="GeneID" id="55624541"/>
<evidence type="ECO:0000313" key="1">
    <source>
        <dbReference type="EMBL" id="QGJ90142.1"/>
    </source>
</evidence>
<dbReference type="KEGG" id="vg:55624541"/>
<dbReference type="RefSeq" id="YP_009853856.1">
    <property type="nucleotide sequence ID" value="NC_048824.1"/>
</dbReference>
<name>A0A649VDW1_9CAUD</name>
<evidence type="ECO:0000313" key="2">
    <source>
        <dbReference type="Proteomes" id="UP000423609"/>
    </source>
</evidence>
<dbReference type="EMBL" id="MN585993">
    <property type="protein sequence ID" value="QGJ90142.1"/>
    <property type="molecule type" value="Genomic_DNA"/>
</dbReference>
<protein>
    <submittedName>
        <fullName evidence="1">Uncharacterized protein</fullName>
    </submittedName>
</protein>
<sequence length="117" mass="13640">MTYAYHWSPAYNHDSIIKRGLLVPKDHPRLTTPVTCSEGHRNPHISLGRTPLHAWELSGGFLKDCTERDFALKWDLWQVDIGPTRKWREDDHEYASTKDIAPQWVTYLATRSMLEHA</sequence>
<keyword evidence="2" id="KW-1185">Reference proteome</keyword>
<reference evidence="1 2" key="1">
    <citation type="submission" date="2019-10" db="EMBL/GenBank/DDBJ databases">
        <authorList>
            <person name="Garlena R.A."/>
            <person name="Russell D.A."/>
            <person name="Pope W.H."/>
            <person name="Jacobs-Sera D."/>
            <person name="Hatfull G.F."/>
        </authorList>
    </citation>
    <scope>NUCLEOTIDE SEQUENCE [LARGE SCALE GENOMIC DNA]</scope>
</reference>
<accession>A0A649VDW1</accession>
<organism evidence="1 2">
    <name type="scientific">Mycobacterium phage Indlulamithi</name>
    <dbReference type="NCBI Taxonomy" id="2656582"/>
    <lineage>
        <taxon>Viruses</taxon>
        <taxon>Duplodnaviria</taxon>
        <taxon>Heunggongvirae</taxon>
        <taxon>Uroviricota</taxon>
        <taxon>Caudoviricetes</taxon>
        <taxon>Indlulamithivirus</taxon>
        <taxon>Indlulamithivirus indlulamithi</taxon>
    </lineage>
</organism>
<proteinExistence type="predicted"/>
<gene>
    <name evidence="1" type="primary">105</name>
    <name evidence="1" type="ORF">PBI_INDLULAMITHI_105</name>
</gene>
<dbReference type="Proteomes" id="UP000423609">
    <property type="component" value="Segment"/>
</dbReference>